<feature type="compositionally biased region" description="Pro residues" evidence="2">
    <location>
        <begin position="245"/>
        <end position="254"/>
    </location>
</feature>
<evidence type="ECO:0000313" key="4">
    <source>
        <dbReference type="Proteomes" id="UP000029015"/>
    </source>
</evidence>
<gene>
    <name evidence="3" type="ORF">BACT_1394</name>
</gene>
<evidence type="ECO:0000256" key="2">
    <source>
        <dbReference type="SAM" id="MobiDB-lite"/>
    </source>
</evidence>
<feature type="region of interest" description="Disordered" evidence="2">
    <location>
        <begin position="1"/>
        <end position="20"/>
    </location>
</feature>
<dbReference type="Proteomes" id="UP000029015">
    <property type="component" value="Unassembled WGS sequence"/>
</dbReference>
<dbReference type="EMBL" id="JGYK01000001">
    <property type="protein sequence ID" value="KFI40690.1"/>
    <property type="molecule type" value="Genomic_DNA"/>
</dbReference>
<protein>
    <submittedName>
        <fullName evidence="3">Cell wall/surface repeat protein</fullName>
    </submittedName>
</protein>
<dbReference type="InterPro" id="IPR042229">
    <property type="entry name" value="Listeria/Bacterioides_rpt_sf"/>
</dbReference>
<organism evidence="3 4">
    <name type="scientific">Bifidobacterium actinocoloniiforme DSM 22766</name>
    <dbReference type="NCBI Taxonomy" id="1437605"/>
    <lineage>
        <taxon>Bacteria</taxon>
        <taxon>Bacillati</taxon>
        <taxon>Actinomycetota</taxon>
        <taxon>Actinomycetes</taxon>
        <taxon>Bifidobacteriales</taxon>
        <taxon>Bifidobacteriaceae</taxon>
        <taxon>Bifidobacterium</taxon>
    </lineage>
</organism>
<comment type="caution">
    <text evidence="3">The sequence shown here is derived from an EMBL/GenBank/DDBJ whole genome shotgun (WGS) entry which is preliminary data.</text>
</comment>
<feature type="compositionally biased region" description="Pro residues" evidence="2">
    <location>
        <begin position="1"/>
        <end position="11"/>
    </location>
</feature>
<dbReference type="InterPro" id="IPR009091">
    <property type="entry name" value="RCC1/BLIP-II"/>
</dbReference>
<proteinExistence type="predicted"/>
<keyword evidence="4" id="KW-1185">Reference proteome</keyword>
<feature type="compositionally biased region" description="Basic and acidic residues" evidence="2">
    <location>
        <begin position="152"/>
        <end position="170"/>
    </location>
</feature>
<evidence type="ECO:0000313" key="3">
    <source>
        <dbReference type="EMBL" id="KFI40690.1"/>
    </source>
</evidence>
<dbReference type="InterPro" id="IPR013378">
    <property type="entry name" value="InlB-like_B-rpt"/>
</dbReference>
<evidence type="ECO:0000256" key="1">
    <source>
        <dbReference type="ARBA" id="ARBA00004196"/>
    </source>
</evidence>
<accession>A0A086Z2E0</accession>
<comment type="subcellular location">
    <subcellularLocation>
        <location evidence="1">Cell envelope</location>
    </subcellularLocation>
</comment>
<dbReference type="Gene3D" id="2.60.40.4270">
    <property type="entry name" value="Listeria-Bacteroides repeat domain"/>
    <property type="match status" value="1"/>
</dbReference>
<reference evidence="3 4" key="1">
    <citation type="submission" date="2014-03" db="EMBL/GenBank/DDBJ databases">
        <title>Genomics of Bifidobacteria.</title>
        <authorList>
            <person name="Ventura M."/>
            <person name="Milani C."/>
            <person name="Lugli G.A."/>
        </authorList>
    </citation>
    <scope>NUCLEOTIDE SEQUENCE [LARGE SCALE GENOMIC DNA]</scope>
    <source>
        <strain evidence="3 4">DSM 22766</strain>
    </source>
</reference>
<dbReference type="SUPFAM" id="SSF50985">
    <property type="entry name" value="RCC1/BLIP-II"/>
    <property type="match status" value="1"/>
</dbReference>
<name>A0A086Z2E0_9BIFI</name>
<dbReference type="AlphaFoldDB" id="A0A086Z2E0"/>
<feature type="region of interest" description="Disordered" evidence="2">
    <location>
        <begin position="139"/>
        <end position="254"/>
    </location>
</feature>
<dbReference type="Pfam" id="PF09479">
    <property type="entry name" value="Flg_new"/>
    <property type="match status" value="1"/>
</dbReference>
<sequence>MPAALPLPSPHLKPVESHRSALAETTPVAIDSNGNLYTWGNNYYDELGRDTDSVSPNGRSGRVAFPDQVRLAGVRFDGIAGVDLTAKTDGTWSVSTPAHAAGAVTVTVTVTWTLNGMAQPDEHLTYTYEAPVATRTVTFDPDSGSALSAQRVTDEQKAVRPADPTGDSHRFNGWFNGTGPYGFDQPVTGDLTSPPTGPAMPTRNQPPPHRNRPTPHKSQSTIHSSRPARPVTRIRPVSCPARAATPPPSWPRES</sequence>
<dbReference type="GO" id="GO:0030313">
    <property type="term" value="C:cell envelope"/>
    <property type="evidence" value="ECO:0007669"/>
    <property type="project" value="UniProtKB-SubCell"/>
</dbReference>
<dbReference type="Gene3D" id="2.130.10.30">
    <property type="entry name" value="Regulator of chromosome condensation 1/beta-lactamase-inhibitor protein II"/>
    <property type="match status" value="1"/>
</dbReference>